<dbReference type="InterPro" id="IPR011989">
    <property type="entry name" value="ARM-like"/>
</dbReference>
<dbReference type="AlphaFoldDB" id="A0A5C3PWT5"/>
<evidence type="ECO:0000256" key="3">
    <source>
        <dbReference type="ARBA" id="ARBA00022833"/>
    </source>
</evidence>
<sequence>MSGIHKGPGAALAGDSYLIPDALFKDINDGSTWTFAISRLSDALKLPDLSTRHGLKKVHTRFNEIYKKLNAAYNAGRHEGNEKVMGAVVGMMAKMCSDAILRDKLFEKGMLKKIIPLLDLDSTRHLALNALVMVTHHGGEQARVEIARQLNKTLVKLVQDFPDDPKAVEFAIVTMDHATEAVIGNEHPPSPVLVKEIDVRSVLVATVAALRKPTVSYTLTSHALNLLVSAPHHCPAIFKAVPGLSRLIIAFLRSKNINIRATAMAALLRLQIAESEPDAMHFDPNRLMAAAAAGPPEHLLDIAIDYGVERSDLQVMLKAMSEYTQAIMSAMRDRNMYALGKKLEDLTQRAEYVIAEGGLQNAQGRFVGADVLGDVPFTRWTDALPLCVQALRAKGSIADLDAADILEMKFLYIRKRLPEAIALGHVAIKRNPRLAYAYYVISMGANVEDGLCAVKKGLKCPRITPFIRYQMLWRATGHAGERGISILQSAREGDMAARAEGTAFLMSAWEDAKTFISEAPPDTRHMLRMIGWYVLLTILIRGPELSEDLRELDPARRKIQTSLDFMEFVGHSVKRTQVNLTRELVLNLYTPAAREWGALMERFDKLDRRRRTGEAARTSSPLPDDDLSEWLGNISIDGEHADHNHHACGGHASGPQLPAAAETSNYELYRCSWCGNPSAVLRKCGGCGKTRYCDGGCQRLHWTDHRNECKPRDG</sequence>
<dbReference type="EMBL" id="ML210985">
    <property type="protein sequence ID" value="TFK93247.1"/>
    <property type="molecule type" value="Genomic_DNA"/>
</dbReference>
<dbReference type="Pfam" id="PF01753">
    <property type="entry name" value="zf-MYND"/>
    <property type="match status" value="1"/>
</dbReference>
<keyword evidence="1" id="KW-0479">Metal-binding</keyword>
<dbReference type="InterPro" id="IPR016024">
    <property type="entry name" value="ARM-type_fold"/>
</dbReference>
<evidence type="ECO:0000259" key="5">
    <source>
        <dbReference type="PROSITE" id="PS50865"/>
    </source>
</evidence>
<evidence type="ECO:0000256" key="4">
    <source>
        <dbReference type="PROSITE-ProRule" id="PRU00134"/>
    </source>
</evidence>
<evidence type="ECO:0000313" key="7">
    <source>
        <dbReference type="Proteomes" id="UP000308197"/>
    </source>
</evidence>
<dbReference type="PROSITE" id="PS01360">
    <property type="entry name" value="ZF_MYND_1"/>
    <property type="match status" value="1"/>
</dbReference>
<dbReference type="Proteomes" id="UP000308197">
    <property type="component" value="Unassembled WGS sequence"/>
</dbReference>
<evidence type="ECO:0000313" key="6">
    <source>
        <dbReference type="EMBL" id="TFK93247.1"/>
    </source>
</evidence>
<accession>A0A5C3PWT5</accession>
<dbReference type="Gene3D" id="1.25.10.10">
    <property type="entry name" value="Leucine-rich Repeat Variant"/>
    <property type="match status" value="1"/>
</dbReference>
<dbReference type="SUPFAM" id="SSF48371">
    <property type="entry name" value="ARM repeat"/>
    <property type="match status" value="1"/>
</dbReference>
<dbReference type="SUPFAM" id="SSF144232">
    <property type="entry name" value="HIT/MYND zinc finger-like"/>
    <property type="match status" value="1"/>
</dbReference>
<dbReference type="InParanoid" id="A0A5C3PWT5"/>
<reference evidence="6 7" key="1">
    <citation type="journal article" date="2019" name="Nat. Ecol. Evol.">
        <title>Megaphylogeny resolves global patterns of mushroom evolution.</title>
        <authorList>
            <person name="Varga T."/>
            <person name="Krizsan K."/>
            <person name="Foldi C."/>
            <person name="Dima B."/>
            <person name="Sanchez-Garcia M."/>
            <person name="Sanchez-Ramirez S."/>
            <person name="Szollosi G.J."/>
            <person name="Szarkandi J.G."/>
            <person name="Papp V."/>
            <person name="Albert L."/>
            <person name="Andreopoulos W."/>
            <person name="Angelini C."/>
            <person name="Antonin V."/>
            <person name="Barry K.W."/>
            <person name="Bougher N.L."/>
            <person name="Buchanan P."/>
            <person name="Buyck B."/>
            <person name="Bense V."/>
            <person name="Catcheside P."/>
            <person name="Chovatia M."/>
            <person name="Cooper J."/>
            <person name="Damon W."/>
            <person name="Desjardin D."/>
            <person name="Finy P."/>
            <person name="Geml J."/>
            <person name="Haridas S."/>
            <person name="Hughes K."/>
            <person name="Justo A."/>
            <person name="Karasinski D."/>
            <person name="Kautmanova I."/>
            <person name="Kiss B."/>
            <person name="Kocsube S."/>
            <person name="Kotiranta H."/>
            <person name="LaButti K.M."/>
            <person name="Lechner B.E."/>
            <person name="Liimatainen K."/>
            <person name="Lipzen A."/>
            <person name="Lukacs Z."/>
            <person name="Mihaltcheva S."/>
            <person name="Morgado L.N."/>
            <person name="Niskanen T."/>
            <person name="Noordeloos M.E."/>
            <person name="Ohm R.A."/>
            <person name="Ortiz-Santana B."/>
            <person name="Ovrebo C."/>
            <person name="Racz N."/>
            <person name="Riley R."/>
            <person name="Savchenko A."/>
            <person name="Shiryaev A."/>
            <person name="Soop K."/>
            <person name="Spirin V."/>
            <person name="Szebenyi C."/>
            <person name="Tomsovsky M."/>
            <person name="Tulloss R.E."/>
            <person name="Uehling J."/>
            <person name="Grigoriev I.V."/>
            <person name="Vagvolgyi C."/>
            <person name="Papp T."/>
            <person name="Martin F.M."/>
            <person name="Miettinen O."/>
            <person name="Hibbett D.S."/>
            <person name="Nagy L.G."/>
        </authorList>
    </citation>
    <scope>NUCLEOTIDE SEQUENCE [LARGE SCALE GENOMIC DNA]</scope>
    <source>
        <strain evidence="6 7">HHB13444</strain>
    </source>
</reference>
<feature type="domain" description="MYND-type" evidence="5">
    <location>
        <begin position="671"/>
        <end position="709"/>
    </location>
</feature>
<protein>
    <recommendedName>
        <fullName evidence="5">MYND-type domain-containing protein</fullName>
    </recommendedName>
</protein>
<organism evidence="6 7">
    <name type="scientific">Polyporus arcularius HHB13444</name>
    <dbReference type="NCBI Taxonomy" id="1314778"/>
    <lineage>
        <taxon>Eukaryota</taxon>
        <taxon>Fungi</taxon>
        <taxon>Dikarya</taxon>
        <taxon>Basidiomycota</taxon>
        <taxon>Agaricomycotina</taxon>
        <taxon>Agaricomycetes</taxon>
        <taxon>Polyporales</taxon>
        <taxon>Polyporaceae</taxon>
        <taxon>Polyporus</taxon>
    </lineage>
</organism>
<dbReference type="InterPro" id="IPR002893">
    <property type="entry name" value="Znf_MYND"/>
</dbReference>
<evidence type="ECO:0000256" key="1">
    <source>
        <dbReference type="ARBA" id="ARBA00022723"/>
    </source>
</evidence>
<gene>
    <name evidence="6" type="ORF">K466DRAFT_658690</name>
</gene>
<keyword evidence="3" id="KW-0862">Zinc</keyword>
<dbReference type="Gene3D" id="6.10.140.2220">
    <property type="match status" value="1"/>
</dbReference>
<dbReference type="PROSITE" id="PS50865">
    <property type="entry name" value="ZF_MYND_2"/>
    <property type="match status" value="1"/>
</dbReference>
<proteinExistence type="predicted"/>
<keyword evidence="7" id="KW-1185">Reference proteome</keyword>
<dbReference type="GO" id="GO:0008270">
    <property type="term" value="F:zinc ion binding"/>
    <property type="evidence" value="ECO:0007669"/>
    <property type="project" value="UniProtKB-KW"/>
</dbReference>
<evidence type="ECO:0000256" key="2">
    <source>
        <dbReference type="ARBA" id="ARBA00022771"/>
    </source>
</evidence>
<keyword evidence="2 4" id="KW-0863">Zinc-finger</keyword>
<name>A0A5C3PWT5_9APHY</name>